<evidence type="ECO:0000256" key="3">
    <source>
        <dbReference type="ARBA" id="ARBA00012655"/>
    </source>
</evidence>
<keyword evidence="4" id="KW-0808">Transferase</keyword>
<dbReference type="PANTHER" id="PTHR11557:SF0">
    <property type="entry name" value="PORPHOBILINOGEN DEAMINASE"/>
    <property type="match status" value="1"/>
</dbReference>
<dbReference type="HAMAP" id="MF_00260">
    <property type="entry name" value="Porphobil_deam"/>
    <property type="match status" value="1"/>
</dbReference>
<dbReference type="GO" id="GO:0006783">
    <property type="term" value="P:heme biosynthetic process"/>
    <property type="evidence" value="ECO:0007669"/>
    <property type="project" value="TreeGrafter"/>
</dbReference>
<keyword evidence="9" id="KW-1185">Reference proteome</keyword>
<dbReference type="Pfam" id="PF03900">
    <property type="entry name" value="Porphobil_deamC"/>
    <property type="match status" value="1"/>
</dbReference>
<organism evidence="8 9">
    <name type="scientific">Geodia barretti</name>
    <name type="common">Barrett's horny sponge</name>
    <dbReference type="NCBI Taxonomy" id="519541"/>
    <lineage>
        <taxon>Eukaryota</taxon>
        <taxon>Metazoa</taxon>
        <taxon>Porifera</taxon>
        <taxon>Demospongiae</taxon>
        <taxon>Heteroscleromorpha</taxon>
        <taxon>Tetractinellida</taxon>
        <taxon>Astrophorina</taxon>
        <taxon>Geodiidae</taxon>
        <taxon>Geodia</taxon>
    </lineage>
</organism>
<dbReference type="Gene3D" id="3.30.160.40">
    <property type="entry name" value="Porphobilinogen deaminase, C-terminal domain"/>
    <property type="match status" value="1"/>
</dbReference>
<name>A0AA35R004_GEOBA</name>
<dbReference type="NCBIfam" id="TIGR00212">
    <property type="entry name" value="hemC"/>
    <property type="match status" value="1"/>
</dbReference>
<dbReference type="GO" id="GO:0004418">
    <property type="term" value="F:hydroxymethylbilane synthase activity"/>
    <property type="evidence" value="ECO:0007669"/>
    <property type="project" value="UniProtKB-EC"/>
</dbReference>
<evidence type="ECO:0000259" key="6">
    <source>
        <dbReference type="Pfam" id="PF01379"/>
    </source>
</evidence>
<protein>
    <recommendedName>
        <fullName evidence="3">hydroxymethylbilane synthase</fullName>
        <ecNumber evidence="3">2.5.1.61</ecNumber>
    </recommendedName>
</protein>
<dbReference type="FunFam" id="3.40.190.10:FF:000005">
    <property type="entry name" value="Porphobilinogen deaminase"/>
    <property type="match status" value="1"/>
</dbReference>
<dbReference type="PIRSF" id="PIRSF001438">
    <property type="entry name" value="4pyrrol_synth_OHMeBilane_synth"/>
    <property type="match status" value="1"/>
</dbReference>
<dbReference type="InterPro" id="IPR022418">
    <property type="entry name" value="Porphobilinogen_deaminase_C"/>
</dbReference>
<sequence length="309" mass="32788">PRLVDNARRVVIGSRSSSLSLAQTNEVVRLLLQAHPSLNIEIVPLSTRGDRNKAAPLLSMERGMFVKEIELALLNGDIDIAVHSAKDMPAATPPGLAIAAFPEREDARDVLVNRWSAPLSELPSGARLGTSSPRRTAQLKVARPDLEILPIRGNVDTRMSRAMSDDYDGAVLAAAGIIRLGRGAEISSYLSPEECVPDVGQGALAVQVRESDSEMLECVGAIDHLPTSTAVRAERAFLETMGGGCTVPTAAYAEFQGDKLRITAMVAKPDGSEIYRIVKLYDSGNPIAAGESVAAALLDTGAAQILETL</sequence>
<proteinExistence type="inferred from homology"/>
<dbReference type="InterPro" id="IPR000860">
    <property type="entry name" value="HemC"/>
</dbReference>
<comment type="similarity">
    <text evidence="2">Belongs to the HMBS family.</text>
</comment>
<feature type="domain" description="Porphobilinogen deaminase N-terminal" evidence="6">
    <location>
        <begin position="10"/>
        <end position="216"/>
    </location>
</feature>
<feature type="non-terminal residue" evidence="8">
    <location>
        <position position="1"/>
    </location>
</feature>
<comment type="caution">
    <text evidence="8">The sequence shown here is derived from an EMBL/GenBank/DDBJ whole genome shotgun (WGS) entry which is preliminary data.</text>
</comment>
<evidence type="ECO:0000256" key="1">
    <source>
        <dbReference type="ARBA" id="ARBA00001916"/>
    </source>
</evidence>
<evidence type="ECO:0000256" key="5">
    <source>
        <dbReference type="ARBA" id="ARBA00023244"/>
    </source>
</evidence>
<keyword evidence="5" id="KW-0627">Porphyrin biosynthesis</keyword>
<dbReference type="SUPFAM" id="SSF53850">
    <property type="entry name" value="Periplasmic binding protein-like II"/>
    <property type="match status" value="1"/>
</dbReference>
<dbReference type="GO" id="GO:0005737">
    <property type="term" value="C:cytoplasm"/>
    <property type="evidence" value="ECO:0007669"/>
    <property type="project" value="TreeGrafter"/>
</dbReference>
<comment type="cofactor">
    <cofactor evidence="1">
        <name>dipyrromethane</name>
        <dbReference type="ChEBI" id="CHEBI:60342"/>
    </cofactor>
</comment>
<dbReference type="SUPFAM" id="SSF54782">
    <property type="entry name" value="Porphobilinogen deaminase (hydroxymethylbilane synthase), C-terminal domain"/>
    <property type="match status" value="1"/>
</dbReference>
<evidence type="ECO:0000256" key="4">
    <source>
        <dbReference type="ARBA" id="ARBA00022679"/>
    </source>
</evidence>
<evidence type="ECO:0000313" key="8">
    <source>
        <dbReference type="EMBL" id="CAI7998961.1"/>
    </source>
</evidence>
<accession>A0AA35R004</accession>
<dbReference type="AlphaFoldDB" id="A0AA35R004"/>
<dbReference type="EC" id="2.5.1.61" evidence="3"/>
<dbReference type="Proteomes" id="UP001174909">
    <property type="component" value="Unassembled WGS sequence"/>
</dbReference>
<evidence type="ECO:0000259" key="7">
    <source>
        <dbReference type="Pfam" id="PF03900"/>
    </source>
</evidence>
<feature type="domain" description="Porphobilinogen deaminase C-terminal" evidence="7">
    <location>
        <begin position="230"/>
        <end position="298"/>
    </location>
</feature>
<dbReference type="InterPro" id="IPR036803">
    <property type="entry name" value="Porphobilinogen_deaminase_C_sf"/>
</dbReference>
<dbReference type="Gene3D" id="3.40.190.10">
    <property type="entry name" value="Periplasmic binding protein-like II"/>
    <property type="match status" value="2"/>
</dbReference>
<dbReference type="PANTHER" id="PTHR11557">
    <property type="entry name" value="PORPHOBILINOGEN DEAMINASE"/>
    <property type="match status" value="1"/>
</dbReference>
<gene>
    <name evidence="8" type="ORF">GBAR_LOCUS2580</name>
</gene>
<evidence type="ECO:0000256" key="2">
    <source>
        <dbReference type="ARBA" id="ARBA00005638"/>
    </source>
</evidence>
<dbReference type="PRINTS" id="PR00151">
    <property type="entry name" value="PORPHBDMNASE"/>
</dbReference>
<evidence type="ECO:0000313" key="9">
    <source>
        <dbReference type="Proteomes" id="UP001174909"/>
    </source>
</evidence>
<dbReference type="InterPro" id="IPR022417">
    <property type="entry name" value="Porphobilin_deaminase_N"/>
</dbReference>
<dbReference type="Pfam" id="PF01379">
    <property type="entry name" value="Porphobil_deam"/>
    <property type="match status" value="1"/>
</dbReference>
<dbReference type="EMBL" id="CASHTH010000354">
    <property type="protein sequence ID" value="CAI7998961.1"/>
    <property type="molecule type" value="Genomic_DNA"/>
</dbReference>
<reference evidence="8" key="1">
    <citation type="submission" date="2023-03" db="EMBL/GenBank/DDBJ databases">
        <authorList>
            <person name="Steffen K."/>
            <person name="Cardenas P."/>
        </authorList>
    </citation>
    <scope>NUCLEOTIDE SEQUENCE</scope>
</reference>